<keyword evidence="1" id="KW-0472">Membrane</keyword>
<name>A0A9X1SDT3_9BACT</name>
<evidence type="ECO:0000313" key="2">
    <source>
        <dbReference type="EMBL" id="MCC9627025.1"/>
    </source>
</evidence>
<protein>
    <recommendedName>
        <fullName evidence="4">POTRA domain-containing protein</fullName>
    </recommendedName>
</protein>
<evidence type="ECO:0000313" key="3">
    <source>
        <dbReference type="Proteomes" id="UP001139103"/>
    </source>
</evidence>
<gene>
    <name evidence="2" type="ORF">LOC68_01270</name>
</gene>
<keyword evidence="1" id="KW-0812">Transmembrane</keyword>
<dbReference type="AlphaFoldDB" id="A0A9X1SDT3"/>
<evidence type="ECO:0008006" key="4">
    <source>
        <dbReference type="Google" id="ProtNLM"/>
    </source>
</evidence>
<dbReference type="EMBL" id="JAJKFT010000002">
    <property type="protein sequence ID" value="MCC9627025.1"/>
    <property type="molecule type" value="Genomic_DNA"/>
</dbReference>
<proteinExistence type="predicted"/>
<evidence type="ECO:0000256" key="1">
    <source>
        <dbReference type="SAM" id="Phobius"/>
    </source>
</evidence>
<organism evidence="2 3">
    <name type="scientific">Blastopirellula sediminis</name>
    <dbReference type="NCBI Taxonomy" id="2894196"/>
    <lineage>
        <taxon>Bacteria</taxon>
        <taxon>Pseudomonadati</taxon>
        <taxon>Planctomycetota</taxon>
        <taxon>Planctomycetia</taxon>
        <taxon>Pirellulales</taxon>
        <taxon>Pirellulaceae</taxon>
        <taxon>Blastopirellula</taxon>
    </lineage>
</organism>
<reference evidence="2" key="1">
    <citation type="submission" date="2021-11" db="EMBL/GenBank/DDBJ databases">
        <title>Genome sequence.</title>
        <authorList>
            <person name="Sun Q."/>
        </authorList>
    </citation>
    <scope>NUCLEOTIDE SEQUENCE</scope>
    <source>
        <strain evidence="2">JC732</strain>
    </source>
</reference>
<dbReference type="RefSeq" id="WP_230214703.1">
    <property type="nucleotide sequence ID" value="NZ_JAJKFT010000002.1"/>
</dbReference>
<sequence length="298" mass="32629">MSRPTRNAAPTRFGLADPLGRQLWICALMVVLFIGGAYALSRSIASNEAEDLYVVTKERISFTAPPEWIAEGVLQQVADVLFADKKSFDVRDRDLTKNITAAIEAAENPWVKSVDRVVKYYPTKVLVDIQYRRPVAMVEVKMKIEDADWGLIPVDADGVILPGRGNDYLETNRKHFPRINLGGVAPEGTKKPGHEWGDTRIAEAARIADSLGGVWTRLGFHRIVASASEEGRNVYELHTAEGAHLIWGSAPGAERPHENSAAQKVGMLLALQQTQIAAGEIDLRTPAELTSNTAPAAR</sequence>
<accession>A0A9X1SDT3</accession>
<dbReference type="Proteomes" id="UP001139103">
    <property type="component" value="Unassembled WGS sequence"/>
</dbReference>
<keyword evidence="1" id="KW-1133">Transmembrane helix</keyword>
<comment type="caution">
    <text evidence="2">The sequence shown here is derived from an EMBL/GenBank/DDBJ whole genome shotgun (WGS) entry which is preliminary data.</text>
</comment>
<keyword evidence="3" id="KW-1185">Reference proteome</keyword>
<feature type="transmembrane region" description="Helical" evidence="1">
    <location>
        <begin position="22"/>
        <end position="40"/>
    </location>
</feature>